<evidence type="ECO:0000256" key="2">
    <source>
        <dbReference type="SAM" id="MobiDB-lite"/>
    </source>
</evidence>
<organism evidence="3 4">
    <name type="scientific">Cylindrotheca closterium</name>
    <dbReference type="NCBI Taxonomy" id="2856"/>
    <lineage>
        <taxon>Eukaryota</taxon>
        <taxon>Sar</taxon>
        <taxon>Stramenopiles</taxon>
        <taxon>Ochrophyta</taxon>
        <taxon>Bacillariophyta</taxon>
        <taxon>Bacillariophyceae</taxon>
        <taxon>Bacillariophycidae</taxon>
        <taxon>Bacillariales</taxon>
        <taxon>Bacillariaceae</taxon>
        <taxon>Cylindrotheca</taxon>
    </lineage>
</organism>
<keyword evidence="4" id="KW-1185">Reference proteome</keyword>
<evidence type="ECO:0000313" key="3">
    <source>
        <dbReference type="EMBL" id="CAJ1952887.1"/>
    </source>
</evidence>
<sequence>MISTSIYHSKGGRPPISSPSAKGRNVGFISPQAIKIHSYTQAVDTPKMSNGHHDNQNSPNSTNYFDRVRKESAGHTPFTIFDATASVPTHTYKNAAVGSSATLGSSNDPDEENKAPNQNVAASIPSRHSGQAVPTNIATKPKSSSSSGRSTLSSTQLRNHWERRGYDVDVTGMADSSGSRGQLGRLHNPRAGRLYDAPTPQKAVLKIRYTEEDKEKSKYYQAPFEVVRELKEMVMVQSQEIAQLKEDRDNLFNLVEDLEDQVAAASKPPRRKTRFGMKTASTTRHRMTLRRRNKNQN</sequence>
<gene>
    <name evidence="3" type="ORF">CYCCA115_LOCUS13766</name>
</gene>
<evidence type="ECO:0000256" key="1">
    <source>
        <dbReference type="SAM" id="Coils"/>
    </source>
</evidence>
<keyword evidence="1" id="KW-0175">Coiled coil</keyword>
<dbReference type="Proteomes" id="UP001295423">
    <property type="component" value="Unassembled WGS sequence"/>
</dbReference>
<comment type="caution">
    <text evidence="3">The sequence shown here is derived from an EMBL/GenBank/DDBJ whole genome shotgun (WGS) entry which is preliminary data.</text>
</comment>
<protein>
    <submittedName>
        <fullName evidence="3">Uncharacterized protein</fullName>
    </submittedName>
</protein>
<feature type="region of interest" description="Disordered" evidence="2">
    <location>
        <begin position="263"/>
        <end position="297"/>
    </location>
</feature>
<name>A0AAD2FT82_9STRA</name>
<dbReference type="EMBL" id="CAKOGP040001814">
    <property type="protein sequence ID" value="CAJ1952887.1"/>
    <property type="molecule type" value="Genomic_DNA"/>
</dbReference>
<dbReference type="AlphaFoldDB" id="A0AAD2FT82"/>
<feature type="compositionally biased region" description="Low complexity" evidence="2">
    <location>
        <begin position="143"/>
        <end position="154"/>
    </location>
</feature>
<proteinExistence type="predicted"/>
<reference evidence="3" key="1">
    <citation type="submission" date="2023-08" db="EMBL/GenBank/DDBJ databases">
        <authorList>
            <person name="Audoor S."/>
            <person name="Bilcke G."/>
        </authorList>
    </citation>
    <scope>NUCLEOTIDE SEQUENCE</scope>
</reference>
<evidence type="ECO:0000313" key="4">
    <source>
        <dbReference type="Proteomes" id="UP001295423"/>
    </source>
</evidence>
<accession>A0AAD2FT82</accession>
<feature type="coiled-coil region" evidence="1">
    <location>
        <begin position="227"/>
        <end position="261"/>
    </location>
</feature>
<feature type="region of interest" description="Disordered" evidence="2">
    <location>
        <begin position="1"/>
        <end position="25"/>
    </location>
</feature>
<feature type="region of interest" description="Disordered" evidence="2">
    <location>
        <begin position="44"/>
        <end position="64"/>
    </location>
</feature>
<feature type="compositionally biased region" description="Basic residues" evidence="2">
    <location>
        <begin position="283"/>
        <end position="297"/>
    </location>
</feature>
<feature type="compositionally biased region" description="Polar residues" evidence="2">
    <location>
        <begin position="122"/>
        <end position="142"/>
    </location>
</feature>
<feature type="region of interest" description="Disordered" evidence="2">
    <location>
        <begin position="122"/>
        <end position="196"/>
    </location>
</feature>